<dbReference type="Proteomes" id="UP000281553">
    <property type="component" value="Unassembled WGS sequence"/>
</dbReference>
<comment type="similarity">
    <text evidence="1">Belongs to the NRAP family.</text>
</comment>
<evidence type="ECO:0000313" key="5">
    <source>
        <dbReference type="Proteomes" id="UP000281553"/>
    </source>
</evidence>
<dbReference type="InterPro" id="IPR035369">
    <property type="entry name" value="Nrap_D4"/>
</dbReference>
<name>A0A3P7LE06_DIBLA</name>
<feature type="domain" description="Nrap protein" evidence="3">
    <location>
        <begin position="196"/>
        <end position="253"/>
    </location>
</feature>
<dbReference type="PANTHER" id="PTHR17972">
    <property type="entry name" value="NUCLEOLAR RNA-ASSOCIATED PROTEIN"/>
    <property type="match status" value="1"/>
</dbReference>
<organism evidence="4 5">
    <name type="scientific">Dibothriocephalus latus</name>
    <name type="common">Fish tapeworm</name>
    <name type="synonym">Diphyllobothrium latum</name>
    <dbReference type="NCBI Taxonomy" id="60516"/>
    <lineage>
        <taxon>Eukaryota</taxon>
        <taxon>Metazoa</taxon>
        <taxon>Spiralia</taxon>
        <taxon>Lophotrochozoa</taxon>
        <taxon>Platyhelminthes</taxon>
        <taxon>Cestoda</taxon>
        <taxon>Eucestoda</taxon>
        <taxon>Diphyllobothriidea</taxon>
        <taxon>Diphyllobothriidae</taxon>
        <taxon>Dibothriocephalus</taxon>
    </lineage>
</organism>
<protein>
    <recommendedName>
        <fullName evidence="1">Nucleolar protein 6</fullName>
    </recommendedName>
</protein>
<dbReference type="InterPro" id="IPR005554">
    <property type="entry name" value="NOL6/Upt22"/>
</dbReference>
<dbReference type="PANTHER" id="PTHR17972:SF0">
    <property type="entry name" value="NUCLEOLAR PROTEIN 6"/>
    <property type="match status" value="1"/>
</dbReference>
<dbReference type="OrthoDB" id="10251401at2759"/>
<comment type="subcellular location">
    <subcellularLocation>
        <location evidence="1">Nucleus</location>
        <location evidence="1">Nucleolus</location>
    </subcellularLocation>
</comment>
<dbReference type="InterPro" id="IPR035368">
    <property type="entry name" value="Nrap_D3"/>
</dbReference>
<dbReference type="GO" id="GO:0032040">
    <property type="term" value="C:small-subunit processome"/>
    <property type="evidence" value="ECO:0007669"/>
    <property type="project" value="TreeGrafter"/>
</dbReference>
<evidence type="ECO:0000259" key="3">
    <source>
        <dbReference type="Pfam" id="PF17405"/>
    </source>
</evidence>
<keyword evidence="5" id="KW-1185">Reference proteome</keyword>
<evidence type="ECO:0000313" key="4">
    <source>
        <dbReference type="EMBL" id="VDN11580.1"/>
    </source>
</evidence>
<dbReference type="GO" id="GO:0006364">
    <property type="term" value="P:rRNA processing"/>
    <property type="evidence" value="ECO:0007669"/>
    <property type="project" value="TreeGrafter"/>
</dbReference>
<dbReference type="EMBL" id="UYRU01051769">
    <property type="protein sequence ID" value="VDN11580.1"/>
    <property type="molecule type" value="Genomic_DNA"/>
</dbReference>
<dbReference type="GO" id="GO:0006409">
    <property type="term" value="P:tRNA export from nucleus"/>
    <property type="evidence" value="ECO:0007669"/>
    <property type="project" value="TreeGrafter"/>
</dbReference>
<evidence type="ECO:0000256" key="1">
    <source>
        <dbReference type="RuleBase" id="RU364032"/>
    </source>
</evidence>
<dbReference type="AlphaFoldDB" id="A0A3P7LE06"/>
<dbReference type="GO" id="GO:0034456">
    <property type="term" value="C:UTP-C complex"/>
    <property type="evidence" value="ECO:0007669"/>
    <property type="project" value="TreeGrafter"/>
</dbReference>
<dbReference type="Pfam" id="PF17404">
    <property type="entry name" value="Nrap_D3"/>
    <property type="match status" value="1"/>
</dbReference>
<dbReference type="GO" id="GO:0003723">
    <property type="term" value="F:RNA binding"/>
    <property type="evidence" value="ECO:0007669"/>
    <property type="project" value="UniProtKB-KW"/>
</dbReference>
<dbReference type="GO" id="GO:0032545">
    <property type="term" value="C:CURI complex"/>
    <property type="evidence" value="ECO:0007669"/>
    <property type="project" value="TreeGrafter"/>
</dbReference>
<gene>
    <name evidence="4" type="ORF">DILT_LOCUS7411</name>
</gene>
<proteinExistence type="inferred from homology"/>
<keyword evidence="1" id="KW-0539">Nucleus</keyword>
<reference evidence="4 5" key="1">
    <citation type="submission" date="2018-11" db="EMBL/GenBank/DDBJ databases">
        <authorList>
            <consortium name="Pathogen Informatics"/>
        </authorList>
    </citation>
    <scope>NUCLEOTIDE SEQUENCE [LARGE SCALE GENOMIC DNA]</scope>
</reference>
<feature type="domain" description="Nrap protein" evidence="2">
    <location>
        <begin position="50"/>
        <end position="159"/>
    </location>
</feature>
<accession>A0A3P7LE06</accession>
<dbReference type="Pfam" id="PF17405">
    <property type="entry name" value="Nrap_D4"/>
    <property type="match status" value="1"/>
</dbReference>
<evidence type="ECO:0000259" key="2">
    <source>
        <dbReference type="Pfam" id="PF17404"/>
    </source>
</evidence>
<sequence>MATTAFRLPEKAFGFKHCNWMDPLEEFDHLVIFLSDAPIFKGCLASEEDKMLHTLQDLISLLMEGLGTRITLIRSFFIPLRSGKKLPSIGLRLNPSLANSLTIRGPPSGTEAGKTFRQFWGGKSQLRHVDGDLFECVVWESSRNVTLQIVDHLLVRHFKLGDRTTSRNWYQVTSDRLNSLLSSFAPAHTVVEFPPRASSLHLIRTVDRLNSVLHELNSYLPLNIVGVQAISSEFRDTSVFPPILTVPRRLRKRAREKKTKTFSWKDVRHTLQPIYSTSDLAFTLPL</sequence>
<keyword evidence="1" id="KW-0694">RNA-binding</keyword>